<dbReference type="GO" id="GO:0043683">
    <property type="term" value="P:type IV pilus assembly"/>
    <property type="evidence" value="ECO:0007669"/>
    <property type="project" value="TreeGrafter"/>
</dbReference>
<evidence type="ECO:0000256" key="2">
    <source>
        <dbReference type="SAM" id="Phobius"/>
    </source>
</evidence>
<evidence type="ECO:0000256" key="3">
    <source>
        <dbReference type="SAM" id="SignalP"/>
    </source>
</evidence>
<proteinExistence type="predicted"/>
<reference evidence="4 5" key="1">
    <citation type="submission" date="2018-05" db="EMBL/GenBank/DDBJ databases">
        <title>Genomic Encyclopedia of Type Strains, Phase IV (KMG-V): Genome sequencing to study the core and pangenomes of soil and plant-associated prokaryotes.</title>
        <authorList>
            <person name="Whitman W."/>
        </authorList>
    </citation>
    <scope>NUCLEOTIDE SEQUENCE [LARGE SCALE GENOMIC DNA]</scope>
    <source>
        <strain evidence="4 5">SLV-132</strain>
    </source>
</reference>
<dbReference type="GeneID" id="98340740"/>
<feature type="signal peptide" evidence="3">
    <location>
        <begin position="1"/>
        <end position="21"/>
    </location>
</feature>
<feature type="chain" id="PRO_5016343603" evidence="3">
    <location>
        <begin position="22"/>
        <end position="240"/>
    </location>
</feature>
<evidence type="ECO:0000256" key="1">
    <source>
        <dbReference type="SAM" id="MobiDB-lite"/>
    </source>
</evidence>
<dbReference type="PANTHER" id="PTHR40278">
    <property type="entry name" value="DNA UTILIZATION PROTEIN HOFN"/>
    <property type="match status" value="1"/>
</dbReference>
<keyword evidence="3" id="KW-0732">Signal</keyword>
<feature type="compositionally biased region" description="Low complexity" evidence="1">
    <location>
        <begin position="222"/>
        <end position="233"/>
    </location>
</feature>
<dbReference type="InterPro" id="IPR052534">
    <property type="entry name" value="Extracell_DNA_Util/SecSys_Comp"/>
</dbReference>
<dbReference type="AlphaFoldDB" id="A0A316ETP9"/>
<dbReference type="RefSeq" id="WP_109583453.1">
    <property type="nucleotide sequence ID" value="NZ_CAJPUX010000002.1"/>
</dbReference>
<sequence length="240" mass="25166">MMANPASIAAPVAASTSASSASTGAVLVQPIVDTINLLPYRDQQRQAQRRGTAMVLAFACGCAVLALLVARAAVTHAADNVVALNAVLAGELREIDQRVGEIRTLEQEVQALVARQSAIAVLQRERMQAPRLLAELTAFVPPTVYVSTLEQRGSVVTLTGVSATNQEVSALLANMGRTSGIRDPQLRESRTSSADSAGARSPRRNAFDFTVSFTYDGPPQPAEGGRAAALAADARPDTQS</sequence>
<dbReference type="PANTHER" id="PTHR40278:SF2">
    <property type="entry name" value="TYPE IV PILUS INNER MEMBRANE COMPONENT PILN"/>
    <property type="match status" value="1"/>
</dbReference>
<feature type="transmembrane region" description="Helical" evidence="2">
    <location>
        <begin position="52"/>
        <end position="70"/>
    </location>
</feature>
<dbReference type="Pfam" id="PF05137">
    <property type="entry name" value="PilN"/>
    <property type="match status" value="1"/>
</dbReference>
<name>A0A316ETP9_9BURK</name>
<dbReference type="Proteomes" id="UP000245754">
    <property type="component" value="Unassembled WGS sequence"/>
</dbReference>
<gene>
    <name evidence="4" type="ORF">C7419_102664</name>
</gene>
<keyword evidence="5" id="KW-1185">Reference proteome</keyword>
<keyword evidence="2" id="KW-1133">Transmembrane helix</keyword>
<protein>
    <submittedName>
        <fullName evidence="4">Type IV pilus assembly protein PilN</fullName>
    </submittedName>
</protein>
<keyword evidence="2" id="KW-0472">Membrane</keyword>
<evidence type="ECO:0000313" key="4">
    <source>
        <dbReference type="EMBL" id="PWK35386.1"/>
    </source>
</evidence>
<feature type="region of interest" description="Disordered" evidence="1">
    <location>
        <begin position="179"/>
        <end position="240"/>
    </location>
</feature>
<dbReference type="GO" id="GO:0043107">
    <property type="term" value="P:type IV pilus-dependent motility"/>
    <property type="evidence" value="ECO:0007669"/>
    <property type="project" value="TreeGrafter"/>
</dbReference>
<accession>A0A316ETP9</accession>
<dbReference type="EMBL" id="QGGT01000002">
    <property type="protein sequence ID" value="PWK35386.1"/>
    <property type="molecule type" value="Genomic_DNA"/>
</dbReference>
<comment type="caution">
    <text evidence="4">The sequence shown here is derived from an EMBL/GenBank/DDBJ whole genome shotgun (WGS) entry which is preliminary data.</text>
</comment>
<keyword evidence="2" id="KW-0812">Transmembrane</keyword>
<dbReference type="InterPro" id="IPR007813">
    <property type="entry name" value="PilN"/>
</dbReference>
<organism evidence="4 5">
    <name type="scientific">Cupriavidus plantarum</name>
    <dbReference type="NCBI Taxonomy" id="942865"/>
    <lineage>
        <taxon>Bacteria</taxon>
        <taxon>Pseudomonadati</taxon>
        <taxon>Pseudomonadota</taxon>
        <taxon>Betaproteobacteria</taxon>
        <taxon>Burkholderiales</taxon>
        <taxon>Burkholderiaceae</taxon>
        <taxon>Cupriavidus</taxon>
    </lineage>
</organism>
<evidence type="ECO:0000313" key="5">
    <source>
        <dbReference type="Proteomes" id="UP000245754"/>
    </source>
</evidence>